<dbReference type="Proteomes" id="UP000221961">
    <property type="component" value="Chromosome"/>
</dbReference>
<feature type="compositionally biased region" description="Gly residues" evidence="1">
    <location>
        <begin position="142"/>
        <end position="152"/>
    </location>
</feature>
<proteinExistence type="predicted"/>
<dbReference type="EMBL" id="CP023778">
    <property type="protein sequence ID" value="ATL69060.1"/>
    <property type="molecule type" value="Genomic_DNA"/>
</dbReference>
<sequence length="158" mass="17129">MATNNDETTFTRKNFWLSVEFHEFAGAGMYQITDVRPDTEYTGDPKNPGKQKRDVATGLLQWKIGVVDQAEPNPRRASYEVLLLSDTEPVPPTQEIAKNMRPIELTGMQVQPRIGGQGDYRFLTWAVRATGYGHGPVSSPSGRGGGPTGGSGASKSSS</sequence>
<evidence type="ECO:0000313" key="2">
    <source>
        <dbReference type="EMBL" id="ATL69060.1"/>
    </source>
</evidence>
<evidence type="ECO:0008006" key="4">
    <source>
        <dbReference type="Google" id="ProtNLM"/>
    </source>
</evidence>
<dbReference type="RefSeq" id="WP_098696108.1">
    <property type="nucleotide sequence ID" value="NZ_CP023778.1"/>
</dbReference>
<dbReference type="AlphaFoldDB" id="A0A291RP20"/>
<feature type="region of interest" description="Disordered" evidence="1">
    <location>
        <begin position="131"/>
        <end position="158"/>
    </location>
</feature>
<gene>
    <name evidence="2" type="ORF">CRH09_25670</name>
</gene>
<organism evidence="2 3">
    <name type="scientific">Nocardia terpenica</name>
    <dbReference type="NCBI Taxonomy" id="455432"/>
    <lineage>
        <taxon>Bacteria</taxon>
        <taxon>Bacillati</taxon>
        <taxon>Actinomycetota</taxon>
        <taxon>Actinomycetes</taxon>
        <taxon>Mycobacteriales</taxon>
        <taxon>Nocardiaceae</taxon>
        <taxon>Nocardia</taxon>
    </lineage>
</organism>
<evidence type="ECO:0000256" key="1">
    <source>
        <dbReference type="SAM" id="MobiDB-lite"/>
    </source>
</evidence>
<dbReference type="GeneID" id="88360722"/>
<protein>
    <recommendedName>
        <fullName evidence="4">Plasmid replication, integration and excision activator</fullName>
    </recommendedName>
</protein>
<accession>A0A291RP20</accession>
<dbReference type="KEGG" id="ntp:CRH09_25670"/>
<name>A0A291RP20_9NOCA</name>
<reference evidence="2 3" key="1">
    <citation type="submission" date="2017-10" db="EMBL/GenBank/DDBJ databases">
        <title>Comparative genomics between pathogenic Norcardia.</title>
        <authorList>
            <person name="Zeng L."/>
        </authorList>
    </citation>
    <scope>NUCLEOTIDE SEQUENCE [LARGE SCALE GENOMIC DNA]</scope>
    <source>
        <strain evidence="2 3">NC_YFY_NT001</strain>
    </source>
</reference>
<evidence type="ECO:0000313" key="3">
    <source>
        <dbReference type="Proteomes" id="UP000221961"/>
    </source>
</evidence>